<dbReference type="FunFam" id="3.30.160.60:FF:000100">
    <property type="entry name" value="Zinc finger 45-like"/>
    <property type="match status" value="1"/>
</dbReference>
<sequence>MKRTHKNTMFSPKIDSSYAYDFMNSHKRSWSLSEECDSEAYQTSEGAASLTNFSQGQRKRQLLLSPESPDSMASYSSGNQMVLLPEDPFSPGCPKNSIPWHEALDEVALLAAIEEKAQTYASGGSFDFISPYLYTLTCPTVPSSSFSPPEEIQNHPSNQAKPFKCPFCPKSFTRNYDLTRHKSSHQDDRQHTCRKCGRSFNRRDALSRHDLARGCSQTDKLGEIHQDHSHGLVKAR</sequence>
<dbReference type="GO" id="GO:0008270">
    <property type="term" value="F:zinc ion binding"/>
    <property type="evidence" value="ECO:0007669"/>
    <property type="project" value="UniProtKB-KW"/>
</dbReference>
<feature type="domain" description="C2H2-type" evidence="8">
    <location>
        <begin position="191"/>
        <end position="209"/>
    </location>
</feature>
<dbReference type="GO" id="GO:0000981">
    <property type="term" value="F:DNA-binding transcription factor activity, RNA polymerase II-specific"/>
    <property type="evidence" value="ECO:0007669"/>
    <property type="project" value="TreeGrafter"/>
</dbReference>
<evidence type="ECO:0000313" key="9">
    <source>
        <dbReference type="EMBL" id="CAH7685547.1"/>
    </source>
</evidence>
<keyword evidence="3" id="KW-0677">Repeat</keyword>
<protein>
    <submittedName>
        <fullName evidence="9">Expressed protein</fullName>
    </submittedName>
</protein>
<comment type="subcellular location">
    <subcellularLocation>
        <location evidence="1">Nucleus</location>
    </subcellularLocation>
</comment>
<keyword evidence="10" id="KW-1185">Reference proteome</keyword>
<keyword evidence="5" id="KW-0862">Zinc</keyword>
<accession>A0AAV0BGT3</accession>
<keyword evidence="2" id="KW-0479">Metal-binding</keyword>
<organism evidence="9 10">
    <name type="scientific">Phakopsora pachyrhizi</name>
    <name type="common">Asian soybean rust disease fungus</name>
    <dbReference type="NCBI Taxonomy" id="170000"/>
    <lineage>
        <taxon>Eukaryota</taxon>
        <taxon>Fungi</taxon>
        <taxon>Dikarya</taxon>
        <taxon>Basidiomycota</taxon>
        <taxon>Pucciniomycotina</taxon>
        <taxon>Pucciniomycetes</taxon>
        <taxon>Pucciniales</taxon>
        <taxon>Phakopsoraceae</taxon>
        <taxon>Phakopsora</taxon>
    </lineage>
</organism>
<keyword evidence="6" id="KW-0539">Nucleus</keyword>
<dbReference type="PROSITE" id="PS00028">
    <property type="entry name" value="ZINC_FINGER_C2H2_1"/>
    <property type="match status" value="1"/>
</dbReference>
<evidence type="ECO:0000259" key="8">
    <source>
        <dbReference type="PROSITE" id="PS50157"/>
    </source>
</evidence>
<evidence type="ECO:0000313" key="10">
    <source>
        <dbReference type="Proteomes" id="UP001153365"/>
    </source>
</evidence>
<gene>
    <name evidence="9" type="ORF">PPACK8108_LOCUS20092</name>
</gene>
<feature type="domain" description="C2H2-type" evidence="8">
    <location>
        <begin position="163"/>
        <end position="190"/>
    </location>
</feature>
<dbReference type="Proteomes" id="UP001153365">
    <property type="component" value="Unassembled WGS sequence"/>
</dbReference>
<dbReference type="Pfam" id="PF00096">
    <property type="entry name" value="zf-C2H2"/>
    <property type="match status" value="2"/>
</dbReference>
<dbReference type="GO" id="GO:0005634">
    <property type="term" value="C:nucleus"/>
    <property type="evidence" value="ECO:0007669"/>
    <property type="project" value="UniProtKB-SubCell"/>
</dbReference>
<evidence type="ECO:0000256" key="5">
    <source>
        <dbReference type="ARBA" id="ARBA00022833"/>
    </source>
</evidence>
<reference evidence="9" key="1">
    <citation type="submission" date="2022-06" db="EMBL/GenBank/DDBJ databases">
        <authorList>
            <consortium name="SYNGENTA / RWTH Aachen University"/>
        </authorList>
    </citation>
    <scope>NUCLEOTIDE SEQUENCE</scope>
</reference>
<dbReference type="InterPro" id="IPR036236">
    <property type="entry name" value="Znf_C2H2_sf"/>
</dbReference>
<dbReference type="AlphaFoldDB" id="A0AAV0BGT3"/>
<evidence type="ECO:0000256" key="6">
    <source>
        <dbReference type="ARBA" id="ARBA00023242"/>
    </source>
</evidence>
<dbReference type="Gene3D" id="3.30.160.60">
    <property type="entry name" value="Classic Zinc Finger"/>
    <property type="match status" value="2"/>
</dbReference>
<evidence type="ECO:0000256" key="4">
    <source>
        <dbReference type="ARBA" id="ARBA00022771"/>
    </source>
</evidence>
<name>A0AAV0BGT3_PHAPC</name>
<dbReference type="SMART" id="SM00355">
    <property type="entry name" value="ZnF_C2H2"/>
    <property type="match status" value="2"/>
</dbReference>
<dbReference type="SUPFAM" id="SSF57667">
    <property type="entry name" value="beta-beta-alpha zinc fingers"/>
    <property type="match status" value="1"/>
</dbReference>
<dbReference type="PROSITE" id="PS50157">
    <property type="entry name" value="ZINC_FINGER_C2H2_2"/>
    <property type="match status" value="2"/>
</dbReference>
<proteinExistence type="predicted"/>
<dbReference type="PANTHER" id="PTHR24394:SF44">
    <property type="entry name" value="ZINC FINGER PROTEIN 271-LIKE"/>
    <property type="match status" value="1"/>
</dbReference>
<dbReference type="EMBL" id="CALTRL010005729">
    <property type="protein sequence ID" value="CAH7685547.1"/>
    <property type="molecule type" value="Genomic_DNA"/>
</dbReference>
<keyword evidence="4 7" id="KW-0863">Zinc-finger</keyword>
<evidence type="ECO:0000256" key="2">
    <source>
        <dbReference type="ARBA" id="ARBA00022723"/>
    </source>
</evidence>
<dbReference type="InterPro" id="IPR013087">
    <property type="entry name" value="Znf_C2H2_type"/>
</dbReference>
<evidence type="ECO:0000256" key="7">
    <source>
        <dbReference type="PROSITE-ProRule" id="PRU00042"/>
    </source>
</evidence>
<evidence type="ECO:0000256" key="3">
    <source>
        <dbReference type="ARBA" id="ARBA00022737"/>
    </source>
</evidence>
<comment type="caution">
    <text evidence="9">The sequence shown here is derived from an EMBL/GenBank/DDBJ whole genome shotgun (WGS) entry which is preliminary data.</text>
</comment>
<evidence type="ECO:0000256" key="1">
    <source>
        <dbReference type="ARBA" id="ARBA00004123"/>
    </source>
</evidence>
<dbReference type="PANTHER" id="PTHR24394">
    <property type="entry name" value="ZINC FINGER PROTEIN"/>
    <property type="match status" value="1"/>
</dbReference>